<dbReference type="Pfam" id="PF13378">
    <property type="entry name" value="MR_MLE_C"/>
    <property type="match status" value="1"/>
</dbReference>
<dbReference type="Gene3D" id="3.30.390.10">
    <property type="entry name" value="Enolase-like, N-terminal domain"/>
    <property type="match status" value="1"/>
</dbReference>
<dbReference type="GO" id="GO:0009234">
    <property type="term" value="P:menaquinone biosynthetic process"/>
    <property type="evidence" value="ECO:0007669"/>
    <property type="project" value="UniProtKB-UniRule"/>
</dbReference>
<dbReference type="Pfam" id="PF21508">
    <property type="entry name" value="MenC_N"/>
    <property type="match status" value="1"/>
</dbReference>
<dbReference type="EC" id="4.2.1.113" evidence="4"/>
<gene>
    <name evidence="6" type="ORF">SAMN05421693_12610</name>
</gene>
<organism evidence="6 7">
    <name type="scientific">Ectothiorhodospira magna</name>
    <dbReference type="NCBI Taxonomy" id="867345"/>
    <lineage>
        <taxon>Bacteria</taxon>
        <taxon>Pseudomonadati</taxon>
        <taxon>Pseudomonadota</taxon>
        <taxon>Gammaproteobacteria</taxon>
        <taxon>Chromatiales</taxon>
        <taxon>Ectothiorhodospiraceae</taxon>
        <taxon>Ectothiorhodospira</taxon>
    </lineage>
</organism>
<dbReference type="InterPro" id="IPR029065">
    <property type="entry name" value="Enolase_C-like"/>
</dbReference>
<name>A0A1H9FF42_9GAMM</name>
<dbReference type="NCBIfam" id="TIGR01927">
    <property type="entry name" value="menC_gam_Gplu"/>
    <property type="match status" value="1"/>
</dbReference>
<dbReference type="Proteomes" id="UP000199496">
    <property type="component" value="Unassembled WGS sequence"/>
</dbReference>
<evidence type="ECO:0000256" key="4">
    <source>
        <dbReference type="NCBIfam" id="TIGR01927"/>
    </source>
</evidence>
<evidence type="ECO:0000256" key="3">
    <source>
        <dbReference type="ARBA" id="ARBA00023239"/>
    </source>
</evidence>
<keyword evidence="1" id="KW-0479">Metal-binding</keyword>
<dbReference type="PROSITE" id="PS00909">
    <property type="entry name" value="MR_MLE_2"/>
    <property type="match status" value="1"/>
</dbReference>
<dbReference type="InterPro" id="IPR036849">
    <property type="entry name" value="Enolase-like_C_sf"/>
</dbReference>
<dbReference type="AlphaFoldDB" id="A0A1H9FF42"/>
<sequence>MQAAIACHPDIRLWRFSLALRQPLILPGHRLTRREGLLLEWCHPQHASCWSEISPLPGFSAATLDQCLDQLRNIMARRQPLPQRLHDLPPDTAPEVCFGLESGLQQWTRTLPPPTAVPRCRLIRHNDDLDITPSPDCTCLKLKVGQDDPATDIQRIRQITARLGEHQWLRLDANRSWTLDQAVMICGTIDRRRIQFVEEPLRAGSDYRHWWASTGVPFAWDETLREHPDPDLHTPGLGALVIKPMLTGFKRCQSLLRQARSRRLAVVLSAAYESNLTLDLYARLVHHWGLEGAQGLDTFAIFGEALLQPIASQPEWRNLPVVKASRLGSFGHFP</sequence>
<dbReference type="InterPro" id="IPR013342">
    <property type="entry name" value="Mandelate_racemase_C"/>
</dbReference>
<dbReference type="SUPFAM" id="SSF51604">
    <property type="entry name" value="Enolase C-terminal domain-like"/>
    <property type="match status" value="1"/>
</dbReference>
<feature type="domain" description="Mandelate racemase/muconate lactonizing enzyme C-terminal" evidence="5">
    <location>
        <begin position="126"/>
        <end position="217"/>
    </location>
</feature>
<dbReference type="OrthoDB" id="3725747at2"/>
<dbReference type="SMART" id="SM00922">
    <property type="entry name" value="MR_MLE"/>
    <property type="match status" value="1"/>
</dbReference>
<keyword evidence="7" id="KW-1185">Reference proteome</keyword>
<dbReference type="PANTHER" id="PTHR48073">
    <property type="entry name" value="O-SUCCINYLBENZOATE SYNTHASE-RELATED"/>
    <property type="match status" value="1"/>
</dbReference>
<dbReference type="RefSeq" id="WP_090208618.1">
    <property type="nucleotide sequence ID" value="NZ_FOFO01000026.1"/>
</dbReference>
<dbReference type="InterPro" id="IPR029017">
    <property type="entry name" value="Enolase-like_N"/>
</dbReference>
<dbReference type="InterPro" id="IPR018110">
    <property type="entry name" value="Mandel_Rmase/mucon_lact_enz_CS"/>
</dbReference>
<dbReference type="SFLD" id="SFLDS00001">
    <property type="entry name" value="Enolase"/>
    <property type="match status" value="1"/>
</dbReference>
<dbReference type="InterPro" id="IPR041338">
    <property type="entry name" value="OSBS_N"/>
</dbReference>
<dbReference type="STRING" id="867345.SAMN05421693_12610"/>
<reference evidence="6 7" key="1">
    <citation type="submission" date="2016-10" db="EMBL/GenBank/DDBJ databases">
        <authorList>
            <person name="de Groot N.N."/>
        </authorList>
    </citation>
    <scope>NUCLEOTIDE SEQUENCE [LARGE SCALE GENOMIC DNA]</scope>
    <source>
        <strain evidence="6 7">B7-7</strain>
    </source>
</reference>
<evidence type="ECO:0000313" key="6">
    <source>
        <dbReference type="EMBL" id="SEQ36093.1"/>
    </source>
</evidence>
<dbReference type="EMBL" id="FOFO01000026">
    <property type="protein sequence ID" value="SEQ36093.1"/>
    <property type="molecule type" value="Genomic_DNA"/>
</dbReference>
<dbReference type="SUPFAM" id="SSF54826">
    <property type="entry name" value="Enolase N-terminal domain-like"/>
    <property type="match status" value="1"/>
</dbReference>
<evidence type="ECO:0000259" key="5">
    <source>
        <dbReference type="SMART" id="SM00922"/>
    </source>
</evidence>
<keyword evidence="2" id="KW-0460">Magnesium</keyword>
<evidence type="ECO:0000313" key="7">
    <source>
        <dbReference type="Proteomes" id="UP000199496"/>
    </source>
</evidence>
<accession>A0A1H9FF42</accession>
<proteinExistence type="predicted"/>
<dbReference type="PANTHER" id="PTHR48073:SF2">
    <property type="entry name" value="O-SUCCINYLBENZOATE SYNTHASE"/>
    <property type="match status" value="1"/>
</dbReference>
<dbReference type="SFLD" id="SFLDF00009">
    <property type="entry name" value="o-succinylbenzoate_synthase"/>
    <property type="match status" value="1"/>
</dbReference>
<dbReference type="SFLD" id="SFLDG00180">
    <property type="entry name" value="muconate_cycloisomerase"/>
    <property type="match status" value="1"/>
</dbReference>
<dbReference type="Gene3D" id="3.20.20.120">
    <property type="entry name" value="Enolase-like C-terminal domain"/>
    <property type="match status" value="1"/>
</dbReference>
<dbReference type="GO" id="GO:0046872">
    <property type="term" value="F:metal ion binding"/>
    <property type="evidence" value="ECO:0007669"/>
    <property type="project" value="UniProtKB-KW"/>
</dbReference>
<dbReference type="GO" id="GO:0009063">
    <property type="term" value="P:amino acid catabolic process"/>
    <property type="evidence" value="ECO:0007669"/>
    <property type="project" value="InterPro"/>
</dbReference>
<protein>
    <recommendedName>
        <fullName evidence="4">o-succinylbenzoate synthase</fullName>
        <ecNumber evidence="4">4.2.1.113</ecNumber>
    </recommendedName>
</protein>
<keyword evidence="3" id="KW-0456">Lyase</keyword>
<evidence type="ECO:0000256" key="1">
    <source>
        <dbReference type="ARBA" id="ARBA00022723"/>
    </source>
</evidence>
<evidence type="ECO:0000256" key="2">
    <source>
        <dbReference type="ARBA" id="ARBA00022842"/>
    </source>
</evidence>
<dbReference type="GO" id="GO:0043748">
    <property type="term" value="F:O-succinylbenzoate synthase activity"/>
    <property type="evidence" value="ECO:0007669"/>
    <property type="project" value="UniProtKB-EC"/>
</dbReference>